<keyword evidence="6 7" id="KW-0961">Cell wall biogenesis/degradation</keyword>
<gene>
    <name evidence="11" type="ORF">Raf01_10850</name>
</gene>
<dbReference type="UniPathway" id="UPA00219"/>
<dbReference type="CDD" id="cd16913">
    <property type="entry name" value="YkuD_like"/>
    <property type="match status" value="1"/>
</dbReference>
<keyword evidence="4 7" id="KW-0573">Peptidoglycan synthesis</keyword>
<dbReference type="InterPro" id="IPR005490">
    <property type="entry name" value="LD_TPept_cat_dom"/>
</dbReference>
<dbReference type="InterPro" id="IPR050979">
    <property type="entry name" value="LD-transpeptidase"/>
</dbReference>
<keyword evidence="3 7" id="KW-0133">Cell shape</keyword>
<evidence type="ECO:0000256" key="9">
    <source>
        <dbReference type="SAM" id="SignalP"/>
    </source>
</evidence>
<dbReference type="Gene3D" id="2.60.40.3710">
    <property type="match status" value="1"/>
</dbReference>
<dbReference type="GO" id="GO:0071972">
    <property type="term" value="F:peptidoglycan L,D-transpeptidase activity"/>
    <property type="evidence" value="ECO:0007669"/>
    <property type="project" value="TreeGrafter"/>
</dbReference>
<dbReference type="PROSITE" id="PS51257">
    <property type="entry name" value="PROKAR_LIPOPROTEIN"/>
    <property type="match status" value="1"/>
</dbReference>
<accession>A0A8J3VP52</accession>
<dbReference type="PANTHER" id="PTHR30582:SF2">
    <property type="entry name" value="L,D-TRANSPEPTIDASE YCIB-RELATED"/>
    <property type="match status" value="1"/>
</dbReference>
<evidence type="ECO:0000259" key="10">
    <source>
        <dbReference type="PROSITE" id="PS52029"/>
    </source>
</evidence>
<reference evidence="11" key="1">
    <citation type="submission" date="2021-01" db="EMBL/GenBank/DDBJ databases">
        <title>Whole genome shotgun sequence of Rugosimonospora africana NBRC 104875.</title>
        <authorList>
            <person name="Komaki H."/>
            <person name="Tamura T."/>
        </authorList>
    </citation>
    <scope>NUCLEOTIDE SEQUENCE</scope>
    <source>
        <strain evidence="11">NBRC 104875</strain>
    </source>
</reference>
<feature type="signal peptide" evidence="9">
    <location>
        <begin position="1"/>
        <end position="23"/>
    </location>
</feature>
<comment type="pathway">
    <text evidence="1 7">Cell wall biogenesis; peptidoglycan biosynthesis.</text>
</comment>
<dbReference type="GO" id="GO:0071555">
    <property type="term" value="P:cell wall organization"/>
    <property type="evidence" value="ECO:0007669"/>
    <property type="project" value="UniProtKB-UniRule"/>
</dbReference>
<proteinExistence type="predicted"/>
<keyword evidence="9" id="KW-0732">Signal</keyword>
<evidence type="ECO:0000256" key="5">
    <source>
        <dbReference type="ARBA" id="ARBA00023315"/>
    </source>
</evidence>
<dbReference type="SUPFAM" id="SSF141523">
    <property type="entry name" value="L,D-transpeptidase catalytic domain-like"/>
    <property type="match status" value="1"/>
</dbReference>
<evidence type="ECO:0000313" key="11">
    <source>
        <dbReference type="EMBL" id="GIH12913.1"/>
    </source>
</evidence>
<dbReference type="InterPro" id="IPR038063">
    <property type="entry name" value="Transpep_catalytic_dom"/>
</dbReference>
<keyword evidence="12" id="KW-1185">Reference proteome</keyword>
<feature type="region of interest" description="Disordered" evidence="8">
    <location>
        <begin position="56"/>
        <end position="77"/>
    </location>
</feature>
<evidence type="ECO:0000256" key="2">
    <source>
        <dbReference type="ARBA" id="ARBA00022679"/>
    </source>
</evidence>
<dbReference type="Pfam" id="PF03734">
    <property type="entry name" value="YkuD"/>
    <property type="match status" value="1"/>
</dbReference>
<dbReference type="InterPro" id="IPR041280">
    <property type="entry name" value="Big_10"/>
</dbReference>
<organism evidence="11 12">
    <name type="scientific">Rugosimonospora africana</name>
    <dbReference type="NCBI Taxonomy" id="556532"/>
    <lineage>
        <taxon>Bacteria</taxon>
        <taxon>Bacillati</taxon>
        <taxon>Actinomycetota</taxon>
        <taxon>Actinomycetes</taxon>
        <taxon>Micromonosporales</taxon>
        <taxon>Micromonosporaceae</taxon>
        <taxon>Rugosimonospora</taxon>
    </lineage>
</organism>
<dbReference type="GO" id="GO:0005576">
    <property type="term" value="C:extracellular region"/>
    <property type="evidence" value="ECO:0007669"/>
    <property type="project" value="TreeGrafter"/>
</dbReference>
<evidence type="ECO:0000256" key="6">
    <source>
        <dbReference type="ARBA" id="ARBA00023316"/>
    </source>
</evidence>
<dbReference type="Gene3D" id="2.60.40.3780">
    <property type="match status" value="1"/>
</dbReference>
<feature type="chain" id="PRO_5035195985" description="L,D-TPase catalytic domain-containing protein" evidence="9">
    <location>
        <begin position="24"/>
        <end position="416"/>
    </location>
</feature>
<dbReference type="GO" id="GO:0018104">
    <property type="term" value="P:peptidoglycan-protein cross-linking"/>
    <property type="evidence" value="ECO:0007669"/>
    <property type="project" value="TreeGrafter"/>
</dbReference>
<dbReference type="PROSITE" id="PS52029">
    <property type="entry name" value="LD_TPASE"/>
    <property type="match status" value="1"/>
</dbReference>
<sequence length="416" mass="44527">MRLTKVGWAAAIAALATAPLALSACTNGPSVSSVWHHGKKLGTNGKPFSVQLTPAGGATNQPVTTEIGTASNGGKITSVTMTDASGRAVPGTERPDGSSWVPGIQLTYHATYHATVNATGPNGEKQSKTTTFTTMADPGSGNTITSTMYVQDGQTYGVGMPVAVQFDTAIPDSSKAAVEKRLFVQSDPPQVGVWHWFGDDQVLFRPEKYWQTGTKITVRSALGGLKVGDKYIDTDRTGAATIGDKTVFQVDNSKHQMQVYQDDKLVKTFPVSLGESNTPTSSGNMVLMTHEYTSLFDVPGEYRVDVMYAERFTWDGQYLHAAPWSEGDQGYTNVSHGCVNLSQTNAEWVYNNSKIGDPVSVSGTEVHITPGDGWTVWDMSWPDYIKGSALPQQDLLNQAAAEAGSGHNSKTAPHVN</sequence>
<keyword evidence="5" id="KW-0012">Acyltransferase</keyword>
<feature type="active site" description="Nucleophile" evidence="7">
    <location>
        <position position="338"/>
    </location>
</feature>
<dbReference type="GO" id="GO:0016746">
    <property type="term" value="F:acyltransferase activity"/>
    <property type="evidence" value="ECO:0007669"/>
    <property type="project" value="UniProtKB-KW"/>
</dbReference>
<evidence type="ECO:0000313" key="12">
    <source>
        <dbReference type="Proteomes" id="UP000642748"/>
    </source>
</evidence>
<comment type="caution">
    <text evidence="11">The sequence shown here is derived from an EMBL/GenBank/DDBJ whole genome shotgun (WGS) entry which is preliminary data.</text>
</comment>
<dbReference type="EMBL" id="BONZ01000012">
    <property type="protein sequence ID" value="GIH12913.1"/>
    <property type="molecule type" value="Genomic_DNA"/>
</dbReference>
<dbReference type="PANTHER" id="PTHR30582">
    <property type="entry name" value="L,D-TRANSPEPTIDASE"/>
    <property type="match status" value="1"/>
</dbReference>
<evidence type="ECO:0000256" key="1">
    <source>
        <dbReference type="ARBA" id="ARBA00004752"/>
    </source>
</evidence>
<evidence type="ECO:0000256" key="7">
    <source>
        <dbReference type="PROSITE-ProRule" id="PRU01373"/>
    </source>
</evidence>
<dbReference type="AlphaFoldDB" id="A0A8J3VP52"/>
<dbReference type="RefSeq" id="WP_203916613.1">
    <property type="nucleotide sequence ID" value="NZ_BONZ01000012.1"/>
</dbReference>
<evidence type="ECO:0000256" key="8">
    <source>
        <dbReference type="SAM" id="MobiDB-lite"/>
    </source>
</evidence>
<dbReference type="Gene3D" id="2.40.440.10">
    <property type="entry name" value="L,D-transpeptidase catalytic domain-like"/>
    <property type="match status" value="1"/>
</dbReference>
<feature type="active site" description="Proton donor/acceptor" evidence="7">
    <location>
        <position position="320"/>
    </location>
</feature>
<dbReference type="Proteomes" id="UP000642748">
    <property type="component" value="Unassembled WGS sequence"/>
</dbReference>
<protein>
    <recommendedName>
        <fullName evidence="10">L,D-TPase catalytic domain-containing protein</fullName>
    </recommendedName>
</protein>
<evidence type="ECO:0000256" key="3">
    <source>
        <dbReference type="ARBA" id="ARBA00022960"/>
    </source>
</evidence>
<feature type="domain" description="L,D-TPase catalytic" evidence="10">
    <location>
        <begin position="246"/>
        <end position="362"/>
    </location>
</feature>
<feature type="compositionally biased region" description="Polar residues" evidence="8">
    <location>
        <begin position="58"/>
        <end position="77"/>
    </location>
</feature>
<dbReference type="Pfam" id="PF17964">
    <property type="entry name" value="Big_10"/>
    <property type="match status" value="1"/>
</dbReference>
<dbReference type="GO" id="GO:0008360">
    <property type="term" value="P:regulation of cell shape"/>
    <property type="evidence" value="ECO:0007669"/>
    <property type="project" value="UniProtKB-UniRule"/>
</dbReference>
<name>A0A8J3VP52_9ACTN</name>
<evidence type="ECO:0000256" key="4">
    <source>
        <dbReference type="ARBA" id="ARBA00022984"/>
    </source>
</evidence>
<keyword evidence="2" id="KW-0808">Transferase</keyword>
<dbReference type="CDD" id="cd13432">
    <property type="entry name" value="LDT_IgD_like_2"/>
    <property type="match status" value="1"/>
</dbReference>